<dbReference type="Pfam" id="PF01168">
    <property type="entry name" value="Ala_racemase_N"/>
    <property type="match status" value="1"/>
</dbReference>
<dbReference type="InterPro" id="IPR029066">
    <property type="entry name" value="PLP-binding_barrel"/>
</dbReference>
<dbReference type="GO" id="GO:0030170">
    <property type="term" value="F:pyridoxal phosphate binding"/>
    <property type="evidence" value="ECO:0007669"/>
    <property type="project" value="UniProtKB-UniRule"/>
</dbReference>
<evidence type="ECO:0000256" key="4">
    <source>
        <dbReference type="RuleBase" id="RU004514"/>
    </source>
</evidence>
<dbReference type="NCBIfam" id="TIGR00044">
    <property type="entry name" value="YggS family pyridoxal phosphate-dependent enzyme"/>
    <property type="match status" value="1"/>
</dbReference>
<proteinExistence type="inferred from homology"/>
<evidence type="ECO:0000256" key="3">
    <source>
        <dbReference type="PIRSR" id="PIRSR004848-1"/>
    </source>
</evidence>
<evidence type="ECO:0000256" key="1">
    <source>
        <dbReference type="ARBA" id="ARBA00022898"/>
    </source>
</evidence>
<dbReference type="FunFam" id="3.20.20.10:FF:000018">
    <property type="entry name" value="Pyridoxal phosphate homeostasis protein"/>
    <property type="match status" value="1"/>
</dbReference>
<evidence type="ECO:0000259" key="5">
    <source>
        <dbReference type="Pfam" id="PF01168"/>
    </source>
</evidence>
<organism evidence="6 7">
    <name type="scientific">Dictyobacter arantiisoli</name>
    <dbReference type="NCBI Taxonomy" id="2014874"/>
    <lineage>
        <taxon>Bacteria</taxon>
        <taxon>Bacillati</taxon>
        <taxon>Chloroflexota</taxon>
        <taxon>Ktedonobacteria</taxon>
        <taxon>Ktedonobacterales</taxon>
        <taxon>Dictyobacteraceae</taxon>
        <taxon>Dictyobacter</taxon>
    </lineage>
</organism>
<feature type="modified residue" description="N6-(pyridoxal phosphate)lysine" evidence="2 3">
    <location>
        <position position="45"/>
    </location>
</feature>
<sequence length="252" mass="27794">MINQPPISQEALIAENIAHVRTTIAEAARRAGRSPEEITLVAVSKTKPLEFIKIAYNLGMRDFGENRIQEALEKQAAFCPADLRWHMIGHVQTNKANKAAASFAYIHSIDSFHAAEALQRAVEKKSQATGESLRQAVFLQVNISGEASKEGMSAADAPGIVRQILSLPQLEVCGLMTVAPLVEDAEQVRPVFRALRELRDELRQQFPAVNWEHLSMGMTDDYPVAIEEGATIVRVGRAIFGERIQVKQPLAC</sequence>
<dbReference type="RefSeq" id="WP_216368884.1">
    <property type="nucleotide sequence ID" value="NZ_BIXY01000049.1"/>
</dbReference>
<evidence type="ECO:0000313" key="6">
    <source>
        <dbReference type="EMBL" id="GCF09679.1"/>
    </source>
</evidence>
<comment type="cofactor">
    <cofactor evidence="3">
        <name>pyridoxal 5'-phosphate</name>
        <dbReference type="ChEBI" id="CHEBI:597326"/>
    </cofactor>
</comment>
<dbReference type="PIRSF" id="PIRSF004848">
    <property type="entry name" value="YBL036c_PLPDEIII"/>
    <property type="match status" value="1"/>
</dbReference>
<keyword evidence="1 2" id="KW-0663">Pyridoxal phosphate</keyword>
<comment type="similarity">
    <text evidence="2 4">Belongs to the pyridoxal phosphate-binding protein YggS/PROSC family.</text>
</comment>
<feature type="domain" description="Alanine racemase N-terminal" evidence="5">
    <location>
        <begin position="20"/>
        <end position="242"/>
    </location>
</feature>
<comment type="function">
    <text evidence="2">Pyridoxal 5'-phosphate (PLP)-binding protein, which is involved in PLP homeostasis.</text>
</comment>
<dbReference type="PANTHER" id="PTHR10146:SF14">
    <property type="entry name" value="PYRIDOXAL PHOSPHATE HOMEOSTASIS PROTEIN"/>
    <property type="match status" value="1"/>
</dbReference>
<dbReference type="PANTHER" id="PTHR10146">
    <property type="entry name" value="PROLINE SYNTHETASE CO-TRANSCRIBED BACTERIAL HOMOLOG PROTEIN"/>
    <property type="match status" value="1"/>
</dbReference>
<protein>
    <recommendedName>
        <fullName evidence="2">Pyridoxal phosphate homeostasis protein</fullName>
        <shortName evidence="2">PLP homeostasis protein</shortName>
    </recommendedName>
</protein>
<comment type="caution">
    <text evidence="6">The sequence shown here is derived from an EMBL/GenBank/DDBJ whole genome shotgun (WGS) entry which is preliminary data.</text>
</comment>
<dbReference type="SUPFAM" id="SSF51419">
    <property type="entry name" value="PLP-binding barrel"/>
    <property type="match status" value="1"/>
</dbReference>
<dbReference type="Proteomes" id="UP000322530">
    <property type="component" value="Unassembled WGS sequence"/>
</dbReference>
<dbReference type="EMBL" id="BIXY01000049">
    <property type="protein sequence ID" value="GCF09679.1"/>
    <property type="molecule type" value="Genomic_DNA"/>
</dbReference>
<keyword evidence="7" id="KW-1185">Reference proteome</keyword>
<dbReference type="HAMAP" id="MF_02087">
    <property type="entry name" value="PLP_homeostasis"/>
    <property type="match status" value="1"/>
</dbReference>
<reference evidence="6 7" key="1">
    <citation type="submission" date="2019-01" db="EMBL/GenBank/DDBJ databases">
        <title>Draft genome sequence of Dictyobacter sp. Uno17.</title>
        <authorList>
            <person name="Wang C.M."/>
            <person name="Zheng Y."/>
            <person name="Sakai Y."/>
            <person name="Abe K."/>
            <person name="Yokota A."/>
            <person name="Yabe S."/>
        </authorList>
    </citation>
    <scope>NUCLEOTIDE SEQUENCE [LARGE SCALE GENOMIC DNA]</scope>
    <source>
        <strain evidence="6 7">Uno17</strain>
    </source>
</reference>
<name>A0A5A5TF96_9CHLR</name>
<dbReference type="CDD" id="cd00635">
    <property type="entry name" value="PLPDE_III_YBL036c_like"/>
    <property type="match status" value="1"/>
</dbReference>
<dbReference type="AlphaFoldDB" id="A0A5A5TF96"/>
<evidence type="ECO:0000313" key="7">
    <source>
        <dbReference type="Proteomes" id="UP000322530"/>
    </source>
</evidence>
<gene>
    <name evidence="6" type="ORF">KDI_32430</name>
</gene>
<dbReference type="InterPro" id="IPR011078">
    <property type="entry name" value="PyrdxlP_homeostasis"/>
</dbReference>
<evidence type="ECO:0000256" key="2">
    <source>
        <dbReference type="HAMAP-Rule" id="MF_02087"/>
    </source>
</evidence>
<dbReference type="InterPro" id="IPR001608">
    <property type="entry name" value="Ala_racemase_N"/>
</dbReference>
<dbReference type="Gene3D" id="3.20.20.10">
    <property type="entry name" value="Alanine racemase"/>
    <property type="match status" value="1"/>
</dbReference>
<accession>A0A5A5TF96</accession>